<reference evidence="1 2" key="1">
    <citation type="submission" date="2021-06" db="EMBL/GenBank/DDBJ databases">
        <title>A haploid diamondback moth (Plutella xylostella L.) genome assembly resolves 31 chromosomes and identifies a diamide resistance mutation.</title>
        <authorList>
            <person name="Ward C.M."/>
            <person name="Perry K.D."/>
            <person name="Baker G."/>
            <person name="Powis K."/>
            <person name="Heckel D.G."/>
            <person name="Baxter S.W."/>
        </authorList>
    </citation>
    <scope>NUCLEOTIDE SEQUENCE [LARGE SCALE GENOMIC DNA]</scope>
    <source>
        <strain evidence="1 2">LV</strain>
        <tissue evidence="1">Single pupa</tissue>
    </source>
</reference>
<sequence length="218" mass="25370">MIVDRHPPTMKSKLTPMTLIGRAAMDRRFSSAMLPSLLREIRRNTSREKVRMFSIRDVGLIRLDLPEGCQALGKRTPMTLIGRAAMDRRFSSAMLPSLLREIRRNTSREKTQLGKRTPMTLIGRAAMDRRFFSMLPSLLREIRRNTSREKVRMFSIRDVGLIRLDAQLGKRTPMTLIGRAAMDRRFSSAMLPSLLREIRRNTSREKVRIFSIRKYGRH</sequence>
<evidence type="ECO:0000313" key="2">
    <source>
        <dbReference type="Proteomes" id="UP000823941"/>
    </source>
</evidence>
<gene>
    <name evidence="1" type="ORF">JYU34_021972</name>
</gene>
<protein>
    <submittedName>
        <fullName evidence="1">Uncharacterized protein</fullName>
    </submittedName>
</protein>
<name>A0ABQ7PVL1_PLUXY</name>
<organism evidence="1 2">
    <name type="scientific">Plutella xylostella</name>
    <name type="common">Diamondback moth</name>
    <name type="synonym">Plutella maculipennis</name>
    <dbReference type="NCBI Taxonomy" id="51655"/>
    <lineage>
        <taxon>Eukaryota</taxon>
        <taxon>Metazoa</taxon>
        <taxon>Ecdysozoa</taxon>
        <taxon>Arthropoda</taxon>
        <taxon>Hexapoda</taxon>
        <taxon>Insecta</taxon>
        <taxon>Pterygota</taxon>
        <taxon>Neoptera</taxon>
        <taxon>Endopterygota</taxon>
        <taxon>Lepidoptera</taxon>
        <taxon>Glossata</taxon>
        <taxon>Ditrysia</taxon>
        <taxon>Yponomeutoidea</taxon>
        <taxon>Plutellidae</taxon>
        <taxon>Plutella</taxon>
    </lineage>
</organism>
<proteinExistence type="predicted"/>
<dbReference type="EMBL" id="JAHIBW010000030">
    <property type="protein sequence ID" value="KAG7295688.1"/>
    <property type="molecule type" value="Genomic_DNA"/>
</dbReference>
<dbReference type="Proteomes" id="UP000823941">
    <property type="component" value="Chromosome 30"/>
</dbReference>
<keyword evidence="2" id="KW-1185">Reference proteome</keyword>
<evidence type="ECO:0000313" key="1">
    <source>
        <dbReference type="EMBL" id="KAG7295688.1"/>
    </source>
</evidence>
<comment type="caution">
    <text evidence="1">The sequence shown here is derived from an EMBL/GenBank/DDBJ whole genome shotgun (WGS) entry which is preliminary data.</text>
</comment>
<accession>A0ABQ7PVL1</accession>